<dbReference type="InterPro" id="IPR024078">
    <property type="entry name" value="LmbE-like_dom_sf"/>
</dbReference>
<protein>
    <submittedName>
        <fullName evidence="1">LmbE family N-acetylglucosaminyl deacetylase</fullName>
    </submittedName>
</protein>
<dbReference type="RefSeq" id="WP_183566301.1">
    <property type="nucleotide sequence ID" value="NZ_CBCSLB010000012.1"/>
</dbReference>
<dbReference type="SUPFAM" id="SSF102588">
    <property type="entry name" value="LmbE-like"/>
    <property type="match status" value="1"/>
</dbReference>
<organism evidence="1 2">
    <name type="scientific">Paenibacillus endophyticus</name>
    <dbReference type="NCBI Taxonomy" id="1294268"/>
    <lineage>
        <taxon>Bacteria</taxon>
        <taxon>Bacillati</taxon>
        <taxon>Bacillota</taxon>
        <taxon>Bacilli</taxon>
        <taxon>Bacillales</taxon>
        <taxon>Paenibacillaceae</taxon>
        <taxon>Paenibacillus</taxon>
    </lineage>
</organism>
<reference evidence="1 2" key="1">
    <citation type="submission" date="2020-08" db="EMBL/GenBank/DDBJ databases">
        <title>Genomic Encyclopedia of Type Strains, Phase III (KMG-III): the genomes of soil and plant-associated and newly described type strains.</title>
        <authorList>
            <person name="Whitman W."/>
        </authorList>
    </citation>
    <scope>NUCLEOTIDE SEQUENCE [LARGE SCALE GENOMIC DNA]</scope>
    <source>
        <strain evidence="1 2">CECT 8234</strain>
    </source>
</reference>
<name>A0A7W5CBS2_9BACL</name>
<gene>
    <name evidence="1" type="ORF">FHS16_003964</name>
</gene>
<evidence type="ECO:0000313" key="2">
    <source>
        <dbReference type="Proteomes" id="UP000518605"/>
    </source>
</evidence>
<evidence type="ECO:0000313" key="1">
    <source>
        <dbReference type="EMBL" id="MBB3153889.1"/>
    </source>
</evidence>
<dbReference type="AlphaFoldDB" id="A0A7W5CBS2"/>
<dbReference type="EMBL" id="JACHXW010000012">
    <property type="protein sequence ID" value="MBB3153889.1"/>
    <property type="molecule type" value="Genomic_DNA"/>
</dbReference>
<dbReference type="Proteomes" id="UP000518605">
    <property type="component" value="Unassembled WGS sequence"/>
</dbReference>
<dbReference type="Pfam" id="PF02585">
    <property type="entry name" value="PIG-L"/>
    <property type="match status" value="1"/>
</dbReference>
<dbReference type="InterPro" id="IPR003737">
    <property type="entry name" value="GlcNAc_PI_deacetylase-related"/>
</dbReference>
<keyword evidence="2" id="KW-1185">Reference proteome</keyword>
<comment type="caution">
    <text evidence="1">The sequence shown here is derived from an EMBL/GenBank/DDBJ whole genome shotgun (WGS) entry which is preliminary data.</text>
</comment>
<sequence>MKHLFLSPHLDDAAISCGDYIDNLVRTGHAVTVMTVFTGSAERLSMLARIIHKKFRLRDEEVMDVRLQEDRSACTLLGADTIHLGLPECLYRFDEKGGPTYRKLNELFETDPSREPAASKEIISSLGDIDFTQYDLIYIPLGVGRHIDHLLVREAVELVASTSFPLSKLMYYRDLPYLDYGTDPNWRSELAKGMEEVCIMLPSLSLRKKLAAIERYRSQLRMLWPSRFRMLRQIAAQARSFKDVHIHIEGKYGFPLYIRTQRAVITVNH</sequence>
<proteinExistence type="predicted"/>
<dbReference type="Gene3D" id="3.40.50.10320">
    <property type="entry name" value="LmbE-like"/>
    <property type="match status" value="1"/>
</dbReference>
<accession>A0A7W5CBS2</accession>